<evidence type="ECO:0000313" key="3">
    <source>
        <dbReference type="Proteomes" id="UP000234323"/>
    </source>
</evidence>
<feature type="region of interest" description="Disordered" evidence="1">
    <location>
        <begin position="1"/>
        <end position="41"/>
    </location>
</feature>
<dbReference type="Proteomes" id="UP000234323">
    <property type="component" value="Unassembled WGS sequence"/>
</dbReference>
<dbReference type="EMBL" id="LLXI01000209">
    <property type="protein sequence ID" value="PKY42649.1"/>
    <property type="molecule type" value="Genomic_DNA"/>
</dbReference>
<dbReference type="AlphaFoldDB" id="A0A2I1G7S6"/>
<keyword evidence="3" id="KW-1185">Reference proteome</keyword>
<organism evidence="2 3">
    <name type="scientific">Rhizophagus irregularis</name>
    <dbReference type="NCBI Taxonomy" id="588596"/>
    <lineage>
        <taxon>Eukaryota</taxon>
        <taxon>Fungi</taxon>
        <taxon>Fungi incertae sedis</taxon>
        <taxon>Mucoromycota</taxon>
        <taxon>Glomeromycotina</taxon>
        <taxon>Glomeromycetes</taxon>
        <taxon>Glomerales</taxon>
        <taxon>Glomeraceae</taxon>
        <taxon>Rhizophagus</taxon>
    </lineage>
</organism>
<name>A0A2I1G7S6_9GLOM</name>
<comment type="caution">
    <text evidence="2">The sequence shown here is derived from an EMBL/GenBank/DDBJ whole genome shotgun (WGS) entry which is preliminary data.</text>
</comment>
<evidence type="ECO:0000313" key="2">
    <source>
        <dbReference type="EMBL" id="PKY42649.1"/>
    </source>
</evidence>
<feature type="compositionally biased region" description="Polar residues" evidence="1">
    <location>
        <begin position="8"/>
        <end position="20"/>
    </location>
</feature>
<reference evidence="2 3" key="1">
    <citation type="submission" date="2015-10" db="EMBL/GenBank/DDBJ databases">
        <title>Genome analyses suggest a sexual origin of heterokaryosis in a supposedly ancient asexual fungus.</title>
        <authorList>
            <person name="Ropars J."/>
            <person name="Sedzielewska K."/>
            <person name="Noel J."/>
            <person name="Charron P."/>
            <person name="Farinelli L."/>
            <person name="Marton T."/>
            <person name="Kruger M."/>
            <person name="Pelin A."/>
            <person name="Brachmann A."/>
            <person name="Corradi N."/>
        </authorList>
    </citation>
    <scope>NUCLEOTIDE SEQUENCE [LARGE SCALE GENOMIC DNA]</scope>
    <source>
        <strain evidence="2 3">A4</strain>
    </source>
</reference>
<evidence type="ECO:0000256" key="1">
    <source>
        <dbReference type="SAM" id="MobiDB-lite"/>
    </source>
</evidence>
<feature type="region of interest" description="Disordered" evidence="1">
    <location>
        <begin position="91"/>
        <end position="115"/>
    </location>
</feature>
<proteinExistence type="predicted"/>
<sequence>MDMEDVQDTSSNEIDTTPLEQNIPRDQQDDHSQFDNKEKKDHYIKHRHEILQKPLYDFTNKNVLTLLKSKFSDVDNSCIKVLDIPNNYEKIKNNRRGGYNPPTDEASSSKATPLNPRLNHNDQLTNVENFHVNNINNYLSALKTRRR</sequence>
<accession>A0A2I1G7S6</accession>
<gene>
    <name evidence="2" type="ORF">RhiirA4_456486</name>
</gene>
<protein>
    <submittedName>
        <fullName evidence="2">Uncharacterized protein</fullName>
    </submittedName>
</protein>
<feature type="compositionally biased region" description="Basic and acidic residues" evidence="1">
    <location>
        <begin position="26"/>
        <end position="41"/>
    </location>
</feature>